<dbReference type="PANTHER" id="PTHR21708:SF26">
    <property type="entry name" value="2-DEHYDROPANTOATE 2-REDUCTASE"/>
    <property type="match status" value="1"/>
</dbReference>
<dbReference type="GO" id="GO:0015940">
    <property type="term" value="P:pantothenate biosynthetic process"/>
    <property type="evidence" value="ECO:0007669"/>
    <property type="project" value="UniProtKB-UniPathway"/>
</dbReference>
<evidence type="ECO:0000256" key="9">
    <source>
        <dbReference type="RuleBase" id="RU362068"/>
    </source>
</evidence>
<evidence type="ECO:0000256" key="6">
    <source>
        <dbReference type="ARBA" id="ARBA00023002"/>
    </source>
</evidence>
<evidence type="ECO:0000259" key="11">
    <source>
        <dbReference type="Pfam" id="PF08546"/>
    </source>
</evidence>
<evidence type="ECO:0000256" key="2">
    <source>
        <dbReference type="ARBA" id="ARBA00007870"/>
    </source>
</evidence>
<dbReference type="InterPro" id="IPR013328">
    <property type="entry name" value="6PGD_dom2"/>
</dbReference>
<comment type="similarity">
    <text evidence="2 9">Belongs to the ketopantoate reductase family.</text>
</comment>
<dbReference type="EMBL" id="VUNN01000023">
    <property type="protein sequence ID" value="MSU07039.1"/>
    <property type="molecule type" value="Genomic_DNA"/>
</dbReference>
<dbReference type="Proteomes" id="UP000460549">
    <property type="component" value="Unassembled WGS sequence"/>
</dbReference>
<comment type="pathway">
    <text evidence="1 9">Cofactor biosynthesis; (R)-pantothenate biosynthesis; (R)-pantoate from 3-methyl-2-oxobutanoate: step 2/2.</text>
</comment>
<dbReference type="UniPathway" id="UPA00028">
    <property type="reaction ID" value="UER00004"/>
</dbReference>
<dbReference type="InterPro" id="IPR013752">
    <property type="entry name" value="KPA_reductase"/>
</dbReference>
<organism evidence="12 13">
    <name type="scientific">Bullifex porci</name>
    <dbReference type="NCBI Taxonomy" id="2606638"/>
    <lineage>
        <taxon>Bacteria</taxon>
        <taxon>Pseudomonadati</taxon>
        <taxon>Spirochaetota</taxon>
        <taxon>Spirochaetia</taxon>
        <taxon>Spirochaetales</taxon>
        <taxon>Spirochaetaceae</taxon>
        <taxon>Bullifex</taxon>
    </lineage>
</organism>
<reference evidence="12 13" key="1">
    <citation type="submission" date="2019-08" db="EMBL/GenBank/DDBJ databases">
        <title>In-depth cultivation of the pig gut microbiome towards novel bacterial diversity and tailored functional studies.</title>
        <authorList>
            <person name="Wylensek D."/>
            <person name="Hitch T.C.A."/>
            <person name="Clavel T."/>
        </authorList>
    </citation>
    <scope>NUCLEOTIDE SEQUENCE [LARGE SCALE GENOMIC DNA]</scope>
    <source>
        <strain evidence="12 13">NM-380-WT-3C1</strain>
    </source>
</reference>
<evidence type="ECO:0000256" key="7">
    <source>
        <dbReference type="ARBA" id="ARBA00032024"/>
    </source>
</evidence>
<dbReference type="Gene3D" id="1.10.1040.10">
    <property type="entry name" value="N-(1-d-carboxylethyl)-l-norvaline Dehydrogenase, domain 2"/>
    <property type="match status" value="1"/>
</dbReference>
<keyword evidence="9" id="KW-0566">Pantothenate biosynthesis</keyword>
<evidence type="ECO:0000256" key="4">
    <source>
        <dbReference type="ARBA" id="ARBA00019465"/>
    </source>
</evidence>
<proteinExistence type="inferred from homology"/>
<dbReference type="Pfam" id="PF08546">
    <property type="entry name" value="ApbA_C"/>
    <property type="match status" value="1"/>
</dbReference>
<dbReference type="PANTHER" id="PTHR21708">
    <property type="entry name" value="PROBABLE 2-DEHYDROPANTOATE 2-REDUCTASE"/>
    <property type="match status" value="1"/>
</dbReference>
<dbReference type="GO" id="GO:0005737">
    <property type="term" value="C:cytoplasm"/>
    <property type="evidence" value="ECO:0007669"/>
    <property type="project" value="TreeGrafter"/>
</dbReference>
<evidence type="ECO:0000256" key="8">
    <source>
        <dbReference type="ARBA" id="ARBA00048793"/>
    </source>
</evidence>
<dbReference type="GO" id="GO:0008677">
    <property type="term" value="F:2-dehydropantoate 2-reductase activity"/>
    <property type="evidence" value="ECO:0007669"/>
    <property type="project" value="UniProtKB-EC"/>
</dbReference>
<sequence>MRRSLFYLLFFCINIILMKVMLLGAGAVGAPLCTRLTKASELYLIMDDKRAEEYKGIIVNGLHYQIPLAKKGDKADLIILACKNFDLDNAISEIREHVRDNTIIMSLLNGVESEKHLEEAFPNAHVIYSFITSLSSNRDGNIINCYSENGGIIFLGEKNGTKTEELEKVISLFDMCNVTYQVSDNIIKEIWWKFMLNCAFNSLSGILETTYRKMYDNQMLLMAAQKTIDEVIEVANAEGVNLTAKDGQRAIDTIKAFKDDGKTSLLQDIENKRMTENRYFTYCVSTLGKKHKISTPVCDLLYLLVEAKSYAKK</sequence>
<feature type="domain" description="Ketopantoate reductase C-terminal" evidence="11">
    <location>
        <begin position="185"/>
        <end position="308"/>
    </location>
</feature>
<evidence type="ECO:0000313" key="12">
    <source>
        <dbReference type="EMBL" id="MSU07039.1"/>
    </source>
</evidence>
<feature type="domain" description="Ketopantoate reductase N-terminal" evidence="10">
    <location>
        <begin position="21"/>
        <end position="153"/>
    </location>
</feature>
<protein>
    <recommendedName>
        <fullName evidence="4 9">2-dehydropantoate 2-reductase</fullName>
        <ecNumber evidence="3 9">1.1.1.169</ecNumber>
    </recommendedName>
    <alternativeName>
        <fullName evidence="7 9">Ketopantoate reductase</fullName>
    </alternativeName>
</protein>
<keyword evidence="6 9" id="KW-0560">Oxidoreductase</keyword>
<name>A0A7X2TR06_9SPIO</name>
<evidence type="ECO:0000256" key="1">
    <source>
        <dbReference type="ARBA" id="ARBA00004994"/>
    </source>
</evidence>
<comment type="function">
    <text evidence="9">Catalyzes the NADPH-dependent reduction of ketopantoate into pantoic acid.</text>
</comment>
<gene>
    <name evidence="12" type="ORF">FYJ80_09705</name>
</gene>
<dbReference type="Pfam" id="PF02558">
    <property type="entry name" value="ApbA"/>
    <property type="match status" value="1"/>
</dbReference>
<keyword evidence="13" id="KW-1185">Reference proteome</keyword>
<dbReference type="InterPro" id="IPR036291">
    <property type="entry name" value="NAD(P)-bd_dom_sf"/>
</dbReference>
<dbReference type="InterPro" id="IPR051402">
    <property type="entry name" value="KPR-Related"/>
</dbReference>
<comment type="caution">
    <text evidence="12">The sequence shown here is derived from an EMBL/GenBank/DDBJ whole genome shotgun (WGS) entry which is preliminary data.</text>
</comment>
<keyword evidence="5 9" id="KW-0521">NADP</keyword>
<dbReference type="InterPro" id="IPR003710">
    <property type="entry name" value="ApbA"/>
</dbReference>
<accession>A0A7X2TR06</accession>
<evidence type="ECO:0000256" key="5">
    <source>
        <dbReference type="ARBA" id="ARBA00022857"/>
    </source>
</evidence>
<evidence type="ECO:0000256" key="3">
    <source>
        <dbReference type="ARBA" id="ARBA00013014"/>
    </source>
</evidence>
<evidence type="ECO:0000313" key="13">
    <source>
        <dbReference type="Proteomes" id="UP000460549"/>
    </source>
</evidence>
<comment type="catalytic activity">
    <reaction evidence="8 9">
        <text>(R)-pantoate + NADP(+) = 2-dehydropantoate + NADPH + H(+)</text>
        <dbReference type="Rhea" id="RHEA:16233"/>
        <dbReference type="ChEBI" id="CHEBI:11561"/>
        <dbReference type="ChEBI" id="CHEBI:15378"/>
        <dbReference type="ChEBI" id="CHEBI:15980"/>
        <dbReference type="ChEBI" id="CHEBI:57783"/>
        <dbReference type="ChEBI" id="CHEBI:58349"/>
        <dbReference type="EC" id="1.1.1.169"/>
    </reaction>
</comment>
<dbReference type="InterPro" id="IPR008927">
    <property type="entry name" value="6-PGluconate_DH-like_C_sf"/>
</dbReference>
<dbReference type="Gene3D" id="3.40.50.720">
    <property type="entry name" value="NAD(P)-binding Rossmann-like Domain"/>
    <property type="match status" value="1"/>
</dbReference>
<evidence type="ECO:0000259" key="10">
    <source>
        <dbReference type="Pfam" id="PF02558"/>
    </source>
</evidence>
<dbReference type="AlphaFoldDB" id="A0A7X2TR06"/>
<dbReference type="NCBIfam" id="TIGR00745">
    <property type="entry name" value="apbA_panE"/>
    <property type="match status" value="1"/>
</dbReference>
<dbReference type="SUPFAM" id="SSF48179">
    <property type="entry name" value="6-phosphogluconate dehydrogenase C-terminal domain-like"/>
    <property type="match status" value="1"/>
</dbReference>
<dbReference type="EC" id="1.1.1.169" evidence="3 9"/>
<dbReference type="SUPFAM" id="SSF51735">
    <property type="entry name" value="NAD(P)-binding Rossmann-fold domains"/>
    <property type="match status" value="1"/>
</dbReference>
<dbReference type="InterPro" id="IPR013332">
    <property type="entry name" value="KPR_N"/>
</dbReference>